<evidence type="ECO:0000256" key="5">
    <source>
        <dbReference type="ARBA" id="ARBA00022801"/>
    </source>
</evidence>
<dbReference type="InterPro" id="IPR005259">
    <property type="entry name" value="PriA"/>
</dbReference>
<dbReference type="HAMAP" id="MF_00983">
    <property type="entry name" value="PriA"/>
    <property type="match status" value="1"/>
</dbReference>
<dbReference type="AlphaFoldDB" id="B9LA69"/>
<keyword evidence="9 12" id="KW-0238">DNA-binding</keyword>
<dbReference type="InterPro" id="IPR027417">
    <property type="entry name" value="P-loop_NTPase"/>
</dbReference>
<evidence type="ECO:0000313" key="14">
    <source>
        <dbReference type="EMBL" id="ACM93297.1"/>
    </source>
</evidence>
<feature type="binding site" evidence="12">
    <location>
        <position position="359"/>
    </location>
    <ligand>
        <name>Zn(2+)</name>
        <dbReference type="ChEBI" id="CHEBI:29105"/>
        <label>2</label>
    </ligand>
</feature>
<evidence type="ECO:0000256" key="1">
    <source>
        <dbReference type="ARBA" id="ARBA00022515"/>
    </source>
</evidence>
<evidence type="ECO:0000256" key="6">
    <source>
        <dbReference type="ARBA" id="ARBA00022806"/>
    </source>
</evidence>
<dbReference type="KEGG" id="nam:NAMH_1130"/>
<dbReference type="Proteomes" id="UP000000448">
    <property type="component" value="Chromosome"/>
</dbReference>
<dbReference type="PROSITE" id="PS51192">
    <property type="entry name" value="HELICASE_ATP_BIND_1"/>
    <property type="match status" value="1"/>
</dbReference>
<feature type="binding site" evidence="12">
    <location>
        <position position="356"/>
    </location>
    <ligand>
        <name>Zn(2+)</name>
        <dbReference type="ChEBI" id="CHEBI:29105"/>
        <label>2</label>
    </ligand>
</feature>
<comment type="subunit">
    <text evidence="12">Component of the replication restart primosome.</text>
</comment>
<dbReference type="OrthoDB" id="9759544at2"/>
<dbReference type="InterPro" id="IPR014001">
    <property type="entry name" value="Helicase_ATP-bd"/>
</dbReference>
<dbReference type="Gene3D" id="3.40.50.300">
    <property type="entry name" value="P-loop containing nucleotide triphosphate hydrolases"/>
    <property type="match status" value="2"/>
</dbReference>
<keyword evidence="2 12" id="KW-0235">DNA replication</keyword>
<dbReference type="SUPFAM" id="SSF52540">
    <property type="entry name" value="P-loop containing nucleoside triphosphate hydrolases"/>
    <property type="match status" value="1"/>
</dbReference>
<dbReference type="GO" id="GO:0006270">
    <property type="term" value="P:DNA replication initiation"/>
    <property type="evidence" value="ECO:0007669"/>
    <property type="project" value="TreeGrafter"/>
</dbReference>
<comment type="cofactor">
    <cofactor evidence="12">
        <name>Zn(2+)</name>
        <dbReference type="ChEBI" id="CHEBI:29105"/>
    </cofactor>
    <text evidence="12">Binds 2 zinc ions per subunit.</text>
</comment>
<dbReference type="InterPro" id="IPR042115">
    <property type="entry name" value="PriA_3primeBD_sf"/>
</dbReference>
<gene>
    <name evidence="12 14" type="primary">priA</name>
    <name evidence="14" type="ordered locus">NAMH_1130</name>
</gene>
<feature type="binding site" evidence="12">
    <location>
        <position position="369"/>
    </location>
    <ligand>
        <name>Zn(2+)</name>
        <dbReference type="ChEBI" id="CHEBI:29105"/>
        <label>1</label>
    </ligand>
</feature>
<sequence>MKYYDIAVINTPNTFTYSSNFELNPGDVVEIEVRNRKTTGYVVKEVQKPNFECKVILSKLYSFSSKKQKIIDFICKYYFAPIGEAAGLFYECKIENVKWKINNVKTDIKLTDKQQEALKFLKKNDVSVLFGDTGSGKTEIYIKLIEEVLNDGQQVLFLLPEIAITSQMEKRLQKYFGEALAIWHSKITKKKKQQILSGIAKGEIKIVAGARSALFLPLENLGLIIVDEEHDDSYKSEQTPKYNAKDLAVYFGKIYDAKVILGSATPLISDLYKFPHFRLKGTFYNTKKTRYFRSTFDDFIIQKIKDTIEKNKQVIIFLPTRANFKYMICAECGKAVKCKHCDVAMSVHKNKRALVCHYCNYSMHIPSSCEYCGSEEFINERMGTSEFLEVLKGIFPDAVIEKFDRDVITSKSRVDKLLKRFANKEIDILIGTQMLSKGHDYPDVALSIVLDIDFVLNSADYRAGERAFALARQVEGRAGRKEDGEVIIQTLNPEFFDRSYEEFYDEEIQNRKELGYPPFNRLIKIEFQDKDKIKAKEKMDRFLRCIGNRPEIVGSGEAPIFKIKNIFRYQVLLKGKNLHKIIYPCVNINEMKVDVDPVSFV</sequence>
<keyword evidence="5 12" id="KW-0378">Hydrolase</keyword>
<dbReference type="EC" id="5.6.2.4" evidence="12"/>
<dbReference type="RefSeq" id="WP_015902349.1">
    <property type="nucleotide sequence ID" value="NC_012115.1"/>
</dbReference>
<dbReference type="Pfam" id="PF00270">
    <property type="entry name" value="DEAD"/>
    <property type="match status" value="1"/>
</dbReference>
<dbReference type="Pfam" id="PF17764">
    <property type="entry name" value="PriA_3primeBD"/>
    <property type="match status" value="1"/>
</dbReference>
<dbReference type="Pfam" id="PF00271">
    <property type="entry name" value="Helicase_C"/>
    <property type="match status" value="1"/>
</dbReference>
<comment type="catalytic activity">
    <reaction evidence="12">
        <text>Couples ATP hydrolysis with the unwinding of duplex DNA by translocating in the 3'-5' direction.</text>
        <dbReference type="EC" id="5.6.2.4"/>
    </reaction>
</comment>
<keyword evidence="3 12" id="KW-0479">Metal-binding</keyword>
<dbReference type="InterPro" id="IPR040498">
    <property type="entry name" value="PriA_CRR"/>
</dbReference>
<feature type="binding site" evidence="12">
    <location>
        <position position="338"/>
    </location>
    <ligand>
        <name>Zn(2+)</name>
        <dbReference type="ChEBI" id="CHEBI:29105"/>
        <label>2</label>
    </ligand>
</feature>
<dbReference type="EMBL" id="CP001279">
    <property type="protein sequence ID" value="ACM93297.1"/>
    <property type="molecule type" value="Genomic_DNA"/>
</dbReference>
<dbReference type="InterPro" id="IPR041236">
    <property type="entry name" value="PriA_C"/>
</dbReference>
<evidence type="ECO:0000313" key="15">
    <source>
        <dbReference type="Proteomes" id="UP000000448"/>
    </source>
</evidence>
<dbReference type="GO" id="GO:0008270">
    <property type="term" value="F:zinc ion binding"/>
    <property type="evidence" value="ECO:0007669"/>
    <property type="project" value="UniProtKB-UniRule"/>
</dbReference>
<dbReference type="NCBIfam" id="TIGR00595">
    <property type="entry name" value="priA"/>
    <property type="match status" value="1"/>
</dbReference>
<reference evidence="14 15" key="1">
    <citation type="journal article" date="2009" name="PLoS Genet.">
        <title>Adaptations to submarine hydrothermal environments exemplified by the genome of Nautilia profundicola.</title>
        <authorList>
            <person name="Campbell B.J."/>
            <person name="Smith J.L."/>
            <person name="Hanson T.E."/>
            <person name="Klotz M.G."/>
            <person name="Stein L.Y."/>
            <person name="Lee C.K."/>
            <person name="Wu D."/>
            <person name="Robinson J.M."/>
            <person name="Khouri H.M."/>
            <person name="Eisen J.A."/>
            <person name="Cary S.C."/>
        </authorList>
    </citation>
    <scope>NUCLEOTIDE SEQUENCE [LARGE SCALE GENOMIC DNA]</scope>
    <source>
        <strain evidence="15">ATCC BAA-1463 / DSM 18972 / AmH</strain>
    </source>
</reference>
<dbReference type="InterPro" id="IPR001650">
    <property type="entry name" value="Helicase_C-like"/>
</dbReference>
<keyword evidence="7 12" id="KW-0862">Zinc</keyword>
<keyword evidence="4 12" id="KW-0547">Nucleotide-binding</keyword>
<dbReference type="GO" id="GO:0003677">
    <property type="term" value="F:DNA binding"/>
    <property type="evidence" value="ECO:0007669"/>
    <property type="project" value="UniProtKB-UniRule"/>
</dbReference>
<dbReference type="HOGENOM" id="CLU_013353_4_1_7"/>
<feature type="binding site" evidence="12">
    <location>
        <position position="332"/>
    </location>
    <ligand>
        <name>Zn(2+)</name>
        <dbReference type="ChEBI" id="CHEBI:29105"/>
        <label>1</label>
    </ligand>
</feature>
<comment type="similarity">
    <text evidence="12">Belongs to the helicase family. PriA subfamily.</text>
</comment>
<dbReference type="SMART" id="SM00487">
    <property type="entry name" value="DEXDc"/>
    <property type="match status" value="1"/>
</dbReference>
<protein>
    <recommendedName>
        <fullName evidence="12">Replication restart protein PriA</fullName>
    </recommendedName>
    <alternativeName>
        <fullName evidence="12">ATP-dependent DNA helicase PriA</fullName>
        <ecNumber evidence="12">5.6.2.4</ecNumber>
    </alternativeName>
    <alternativeName>
        <fullName evidence="12">DNA 3'-5' helicase PriA</fullName>
    </alternativeName>
</protein>
<dbReference type="GO" id="GO:0006310">
    <property type="term" value="P:DNA recombination"/>
    <property type="evidence" value="ECO:0007669"/>
    <property type="project" value="InterPro"/>
</dbReference>
<organism evidence="14 15">
    <name type="scientific">Nautilia profundicola (strain ATCC BAA-1463 / DSM 18972 / AmH)</name>
    <dbReference type="NCBI Taxonomy" id="598659"/>
    <lineage>
        <taxon>Bacteria</taxon>
        <taxon>Pseudomonadati</taxon>
        <taxon>Campylobacterota</taxon>
        <taxon>Epsilonproteobacteria</taxon>
        <taxon>Nautiliales</taxon>
        <taxon>Nautiliaceae</taxon>
        <taxon>Nautilia</taxon>
    </lineage>
</organism>
<feature type="domain" description="Helicase ATP-binding" evidence="13">
    <location>
        <begin position="118"/>
        <end position="284"/>
    </location>
</feature>
<evidence type="ECO:0000256" key="4">
    <source>
        <dbReference type="ARBA" id="ARBA00022741"/>
    </source>
</evidence>
<evidence type="ECO:0000256" key="3">
    <source>
        <dbReference type="ARBA" id="ARBA00022723"/>
    </source>
</evidence>
<dbReference type="GO" id="GO:0016887">
    <property type="term" value="F:ATP hydrolysis activity"/>
    <property type="evidence" value="ECO:0007669"/>
    <property type="project" value="RHEA"/>
</dbReference>
<dbReference type="InterPro" id="IPR011545">
    <property type="entry name" value="DEAD/DEAH_box_helicase_dom"/>
</dbReference>
<keyword evidence="15" id="KW-1185">Reference proteome</keyword>
<keyword evidence="6 12" id="KW-0347">Helicase</keyword>
<dbReference type="GO" id="GO:1990077">
    <property type="term" value="C:primosome complex"/>
    <property type="evidence" value="ECO:0007669"/>
    <property type="project" value="UniProtKB-UniRule"/>
</dbReference>
<comment type="catalytic activity">
    <reaction evidence="11 12">
        <text>ATP + H2O = ADP + phosphate + H(+)</text>
        <dbReference type="Rhea" id="RHEA:13065"/>
        <dbReference type="ChEBI" id="CHEBI:15377"/>
        <dbReference type="ChEBI" id="CHEBI:15378"/>
        <dbReference type="ChEBI" id="CHEBI:30616"/>
        <dbReference type="ChEBI" id="CHEBI:43474"/>
        <dbReference type="ChEBI" id="CHEBI:456216"/>
        <dbReference type="EC" id="5.6.2.4"/>
    </reaction>
</comment>
<comment type="function">
    <text evidence="12">Initiates the restart of stalled replication forks, which reloads the replicative helicase on sites other than the origin of replication. Recognizes and binds to abandoned replication forks and remodels them to uncover a helicase loading site. Promotes assembly of the primosome at these replication forks.</text>
</comment>
<feature type="binding site" evidence="12">
    <location>
        <position position="372"/>
    </location>
    <ligand>
        <name>Zn(2+)</name>
        <dbReference type="ChEBI" id="CHEBI:29105"/>
        <label>1</label>
    </ligand>
</feature>
<dbReference type="PANTHER" id="PTHR30580">
    <property type="entry name" value="PRIMOSOMAL PROTEIN N"/>
    <property type="match status" value="1"/>
</dbReference>
<dbReference type="STRING" id="598659.NAMH_1130"/>
<dbReference type="PANTHER" id="PTHR30580:SF0">
    <property type="entry name" value="PRIMOSOMAL PROTEIN N"/>
    <property type="match status" value="1"/>
</dbReference>
<keyword evidence="8 12" id="KW-0067">ATP-binding</keyword>
<dbReference type="GO" id="GO:0005524">
    <property type="term" value="F:ATP binding"/>
    <property type="evidence" value="ECO:0007669"/>
    <property type="project" value="UniProtKB-UniRule"/>
</dbReference>
<dbReference type="GO" id="GO:0006302">
    <property type="term" value="P:double-strand break repair"/>
    <property type="evidence" value="ECO:0007669"/>
    <property type="project" value="InterPro"/>
</dbReference>
<dbReference type="NCBIfam" id="NF004069">
    <property type="entry name" value="PRK05580.2-1"/>
    <property type="match status" value="1"/>
</dbReference>
<dbReference type="eggNOG" id="COG1198">
    <property type="taxonomic scope" value="Bacteria"/>
</dbReference>
<dbReference type="InterPro" id="IPR041222">
    <property type="entry name" value="PriA_3primeBD"/>
</dbReference>
<evidence type="ECO:0000256" key="7">
    <source>
        <dbReference type="ARBA" id="ARBA00022833"/>
    </source>
</evidence>
<evidence type="ECO:0000259" key="13">
    <source>
        <dbReference type="PROSITE" id="PS51192"/>
    </source>
</evidence>
<evidence type="ECO:0000256" key="12">
    <source>
        <dbReference type="HAMAP-Rule" id="MF_00983"/>
    </source>
</evidence>
<feature type="binding site" evidence="12">
    <location>
        <position position="329"/>
    </location>
    <ligand>
        <name>Zn(2+)</name>
        <dbReference type="ChEBI" id="CHEBI:29105"/>
        <label>1</label>
    </ligand>
</feature>
<evidence type="ECO:0000256" key="10">
    <source>
        <dbReference type="ARBA" id="ARBA00023235"/>
    </source>
</evidence>
<proteinExistence type="inferred from homology"/>
<keyword evidence="1 12" id="KW-0639">Primosome</keyword>
<evidence type="ECO:0000256" key="9">
    <source>
        <dbReference type="ARBA" id="ARBA00023125"/>
    </source>
</evidence>
<evidence type="ECO:0000256" key="8">
    <source>
        <dbReference type="ARBA" id="ARBA00022840"/>
    </source>
</evidence>
<accession>B9LA69</accession>
<evidence type="ECO:0000256" key="11">
    <source>
        <dbReference type="ARBA" id="ARBA00048988"/>
    </source>
</evidence>
<dbReference type="SMART" id="SM00490">
    <property type="entry name" value="HELICc"/>
    <property type="match status" value="1"/>
</dbReference>
<dbReference type="GO" id="GO:0043138">
    <property type="term" value="F:3'-5' DNA helicase activity"/>
    <property type="evidence" value="ECO:0007669"/>
    <property type="project" value="UniProtKB-EC"/>
</dbReference>
<name>B9LA69_NAUPA</name>
<dbReference type="Pfam" id="PF18319">
    <property type="entry name" value="Zn_ribbon_PriA"/>
    <property type="match status" value="1"/>
</dbReference>
<dbReference type="Pfam" id="PF18074">
    <property type="entry name" value="PriA_C"/>
    <property type="match status" value="1"/>
</dbReference>
<dbReference type="FunFam" id="3.40.50.300:FF:000489">
    <property type="entry name" value="Primosome assembly protein PriA"/>
    <property type="match status" value="1"/>
</dbReference>
<feature type="binding site" evidence="12">
    <location>
        <position position="341"/>
    </location>
    <ligand>
        <name>Zn(2+)</name>
        <dbReference type="ChEBI" id="CHEBI:29105"/>
        <label>2</label>
    </ligand>
</feature>
<dbReference type="GO" id="GO:0006269">
    <property type="term" value="P:DNA replication, synthesis of primer"/>
    <property type="evidence" value="ECO:0007669"/>
    <property type="project" value="UniProtKB-KW"/>
</dbReference>
<evidence type="ECO:0000256" key="2">
    <source>
        <dbReference type="ARBA" id="ARBA00022705"/>
    </source>
</evidence>
<keyword evidence="10 12" id="KW-0413">Isomerase</keyword>
<dbReference type="Gene3D" id="3.40.1440.60">
    <property type="entry name" value="PriA, 3(prime) DNA-binding domain"/>
    <property type="match status" value="1"/>
</dbReference>